<proteinExistence type="predicted"/>
<dbReference type="EMBL" id="CAXKWB010002577">
    <property type="protein sequence ID" value="CAL4067213.1"/>
    <property type="molecule type" value="Genomic_DNA"/>
</dbReference>
<name>A0AAV2Q0Q7_MEGNR</name>
<feature type="compositionally biased region" description="Polar residues" evidence="1">
    <location>
        <begin position="201"/>
        <end position="224"/>
    </location>
</feature>
<feature type="region of interest" description="Disordered" evidence="1">
    <location>
        <begin position="425"/>
        <end position="450"/>
    </location>
</feature>
<reference evidence="3 4" key="1">
    <citation type="submission" date="2024-05" db="EMBL/GenBank/DDBJ databases">
        <authorList>
            <person name="Wallberg A."/>
        </authorList>
    </citation>
    <scope>NUCLEOTIDE SEQUENCE [LARGE SCALE GENOMIC DNA]</scope>
</reference>
<dbReference type="AlphaFoldDB" id="A0AAV2Q0Q7"/>
<keyword evidence="2" id="KW-0812">Transmembrane</keyword>
<feature type="region of interest" description="Disordered" evidence="1">
    <location>
        <begin position="130"/>
        <end position="249"/>
    </location>
</feature>
<protein>
    <recommendedName>
        <fullName evidence="5">EB domain-containing protein</fullName>
    </recommendedName>
</protein>
<comment type="caution">
    <text evidence="3">The sequence shown here is derived from an EMBL/GenBank/DDBJ whole genome shotgun (WGS) entry which is preliminary data.</text>
</comment>
<feature type="transmembrane region" description="Helical" evidence="2">
    <location>
        <begin position="72"/>
        <end position="94"/>
    </location>
</feature>
<keyword evidence="4" id="KW-1185">Reference proteome</keyword>
<dbReference type="Proteomes" id="UP001497623">
    <property type="component" value="Unassembled WGS sequence"/>
</dbReference>
<feature type="compositionally biased region" description="Polar residues" evidence="1">
    <location>
        <begin position="281"/>
        <end position="308"/>
    </location>
</feature>
<evidence type="ECO:0008006" key="5">
    <source>
        <dbReference type="Google" id="ProtNLM"/>
    </source>
</evidence>
<evidence type="ECO:0000313" key="4">
    <source>
        <dbReference type="Proteomes" id="UP001497623"/>
    </source>
</evidence>
<evidence type="ECO:0000256" key="2">
    <source>
        <dbReference type="SAM" id="Phobius"/>
    </source>
</evidence>
<accession>A0AAV2Q0Q7</accession>
<feature type="compositionally biased region" description="Basic residues" evidence="1">
    <location>
        <begin position="309"/>
        <end position="325"/>
    </location>
</feature>
<gene>
    <name evidence="3" type="ORF">MNOR_LOCUS6299</name>
</gene>
<feature type="compositionally biased region" description="Polar residues" evidence="1">
    <location>
        <begin position="132"/>
        <end position="166"/>
    </location>
</feature>
<feature type="region of interest" description="Disordered" evidence="1">
    <location>
        <begin position="277"/>
        <end position="326"/>
    </location>
</feature>
<sequence length="450" mass="50660">MNMIDDDASDDYEDFLPNQVIETMTCENDWDCTFGLYCNGEFCLCPRDCKYIETIESCDCGEKIKETPTLPIIIGVVCGFFIVVGWSLVIGVLIRSHVKKKRDHFMDQENQLDSLQNHYTQKPQSFLIPTISIPSTSNGRVEAQNHSSDAEQNNSTHSPRRSSSINCHAPHCPHSHCTNSRSHRSHSRSPTPQRYNKPHTSHSLSPTPQRTINTNKSNSRSPTPQRHIEPETTCQNNQKSFDSRNTKHQPLINRRYSLNPKSPNQNIDQCAFTPRRHSLHPNITNSKKSNIGSFSKSQTSNQEVPNHTSNHRRKSSSHKYPKSKQNHVTQILKNDIQEISQLPSAEFSPGQELTGNQSSEQLPYDLHPVVEIPVASETSTSNINNTISPSAPMILLTPQGLHNPPYPTSPIANYEHTSDQIYTLSQAPLPPNTPPPPYCEENSPSESNIF</sequence>
<organism evidence="3 4">
    <name type="scientific">Meganyctiphanes norvegica</name>
    <name type="common">Northern krill</name>
    <name type="synonym">Thysanopoda norvegica</name>
    <dbReference type="NCBI Taxonomy" id="48144"/>
    <lineage>
        <taxon>Eukaryota</taxon>
        <taxon>Metazoa</taxon>
        <taxon>Ecdysozoa</taxon>
        <taxon>Arthropoda</taxon>
        <taxon>Crustacea</taxon>
        <taxon>Multicrustacea</taxon>
        <taxon>Malacostraca</taxon>
        <taxon>Eumalacostraca</taxon>
        <taxon>Eucarida</taxon>
        <taxon>Euphausiacea</taxon>
        <taxon>Euphausiidae</taxon>
        <taxon>Meganyctiphanes</taxon>
    </lineage>
</organism>
<keyword evidence="2" id="KW-1133">Transmembrane helix</keyword>
<feature type="compositionally biased region" description="Pro residues" evidence="1">
    <location>
        <begin position="428"/>
        <end position="438"/>
    </location>
</feature>
<keyword evidence="2" id="KW-0472">Membrane</keyword>
<evidence type="ECO:0000313" key="3">
    <source>
        <dbReference type="EMBL" id="CAL4067213.1"/>
    </source>
</evidence>
<evidence type="ECO:0000256" key="1">
    <source>
        <dbReference type="SAM" id="MobiDB-lite"/>
    </source>
</evidence>